<dbReference type="OrthoDB" id="3405445at2"/>
<dbReference type="AlphaFoldDB" id="A0A5C4QY59"/>
<dbReference type="Proteomes" id="UP000306145">
    <property type="component" value="Unassembled WGS sequence"/>
</dbReference>
<evidence type="ECO:0000313" key="3">
    <source>
        <dbReference type="EMBL" id="TNH30932.1"/>
    </source>
</evidence>
<feature type="compositionally biased region" description="Low complexity" evidence="1">
    <location>
        <begin position="64"/>
        <end position="76"/>
    </location>
</feature>
<evidence type="ECO:0000256" key="1">
    <source>
        <dbReference type="SAM" id="MobiDB-lite"/>
    </source>
</evidence>
<comment type="caution">
    <text evidence="3">The sequence shown here is derived from an EMBL/GenBank/DDBJ whole genome shotgun (WGS) entry which is preliminary data.</text>
</comment>
<feature type="transmembrane region" description="Helical" evidence="2">
    <location>
        <begin position="12"/>
        <end position="30"/>
    </location>
</feature>
<feature type="transmembrane region" description="Helical" evidence="2">
    <location>
        <begin position="36"/>
        <end position="58"/>
    </location>
</feature>
<keyword evidence="4" id="KW-1185">Reference proteome</keyword>
<name>A0A5C4QY59_9ACTN</name>
<dbReference type="EMBL" id="VDFY01000092">
    <property type="protein sequence ID" value="TNH30932.1"/>
    <property type="molecule type" value="Genomic_DNA"/>
</dbReference>
<keyword evidence="2" id="KW-0472">Membrane</keyword>
<organism evidence="3 4">
    <name type="scientific">Micromonospora orduensis</name>
    <dbReference type="NCBI Taxonomy" id="1420891"/>
    <lineage>
        <taxon>Bacteria</taxon>
        <taxon>Bacillati</taxon>
        <taxon>Actinomycetota</taxon>
        <taxon>Actinomycetes</taxon>
        <taxon>Micromonosporales</taxon>
        <taxon>Micromonosporaceae</taxon>
        <taxon>Micromonospora</taxon>
    </lineage>
</organism>
<sequence length="113" mass="11736">MSRLPRPDARTVAVIAALGALAPLVTLVVWRRQDLLGVVLALLCVLLTMVAGVAASAARQGDVPAPADRAAAAGPPELMPYGLDADTLDALDSRDALRAVRDRRRGSGGLSDR</sequence>
<protein>
    <submittedName>
        <fullName evidence="3">Uncharacterized protein</fullName>
    </submittedName>
</protein>
<keyword evidence="2" id="KW-0812">Transmembrane</keyword>
<dbReference type="RefSeq" id="WP_139583119.1">
    <property type="nucleotide sequence ID" value="NZ_VDFY01000092.1"/>
</dbReference>
<keyword evidence="2" id="KW-1133">Transmembrane helix</keyword>
<proteinExistence type="predicted"/>
<accession>A0A5C4QY59</accession>
<evidence type="ECO:0000256" key="2">
    <source>
        <dbReference type="SAM" id="Phobius"/>
    </source>
</evidence>
<feature type="region of interest" description="Disordered" evidence="1">
    <location>
        <begin position="57"/>
        <end position="76"/>
    </location>
</feature>
<reference evidence="3 4" key="1">
    <citation type="submission" date="2019-06" db="EMBL/GenBank/DDBJ databases">
        <title>Micromonospora ordensis sp. nov., isolated from deep marine sediment.</title>
        <authorList>
            <person name="Veyisoglu A."/>
            <person name="Carro L."/>
            <person name="Klenk H.-P."/>
            <person name="Sahin N."/>
        </authorList>
    </citation>
    <scope>NUCLEOTIDE SEQUENCE [LARGE SCALE GENOMIC DNA]</scope>
    <source>
        <strain evidence="3 4">S2509</strain>
    </source>
</reference>
<evidence type="ECO:0000313" key="4">
    <source>
        <dbReference type="Proteomes" id="UP000306145"/>
    </source>
</evidence>
<gene>
    <name evidence="3" type="ORF">FHG89_04820</name>
</gene>